<dbReference type="Proteomes" id="UP000276133">
    <property type="component" value="Unassembled WGS sequence"/>
</dbReference>
<organism evidence="1 2">
    <name type="scientific">Brachionus plicatilis</name>
    <name type="common">Marine rotifer</name>
    <name type="synonym">Brachionus muelleri</name>
    <dbReference type="NCBI Taxonomy" id="10195"/>
    <lineage>
        <taxon>Eukaryota</taxon>
        <taxon>Metazoa</taxon>
        <taxon>Spiralia</taxon>
        <taxon>Gnathifera</taxon>
        <taxon>Rotifera</taxon>
        <taxon>Eurotatoria</taxon>
        <taxon>Monogononta</taxon>
        <taxon>Pseudotrocha</taxon>
        <taxon>Ploima</taxon>
        <taxon>Brachionidae</taxon>
        <taxon>Brachionus</taxon>
    </lineage>
</organism>
<accession>A0A3M7R9I8</accession>
<name>A0A3M7R9I8_BRAPC</name>
<keyword evidence="2" id="KW-1185">Reference proteome</keyword>
<reference evidence="1 2" key="1">
    <citation type="journal article" date="2018" name="Sci. Rep.">
        <title>Genomic signatures of local adaptation to the degree of environmental predictability in rotifers.</title>
        <authorList>
            <person name="Franch-Gras L."/>
            <person name="Hahn C."/>
            <person name="Garcia-Roger E.M."/>
            <person name="Carmona M.J."/>
            <person name="Serra M."/>
            <person name="Gomez A."/>
        </authorList>
    </citation>
    <scope>NUCLEOTIDE SEQUENCE [LARGE SCALE GENOMIC DNA]</scope>
    <source>
        <strain evidence="1">HYR1</strain>
    </source>
</reference>
<protein>
    <submittedName>
        <fullName evidence="1">Uncharacterized protein</fullName>
    </submittedName>
</protein>
<evidence type="ECO:0000313" key="2">
    <source>
        <dbReference type="Proteomes" id="UP000276133"/>
    </source>
</evidence>
<evidence type="ECO:0000313" key="1">
    <source>
        <dbReference type="EMBL" id="RNA20180.1"/>
    </source>
</evidence>
<gene>
    <name evidence="1" type="ORF">BpHYR1_007226</name>
</gene>
<dbReference type="EMBL" id="REGN01003908">
    <property type="protein sequence ID" value="RNA20180.1"/>
    <property type="molecule type" value="Genomic_DNA"/>
</dbReference>
<comment type="caution">
    <text evidence="1">The sequence shown here is derived from an EMBL/GenBank/DDBJ whole genome shotgun (WGS) entry which is preliminary data.</text>
</comment>
<dbReference type="AlphaFoldDB" id="A0A3M7R9I8"/>
<sequence>MCIVSFFENVTKLFVQINIEECKKSKWNGKKCFTHFFNNATNFIKSKANILSVDELVPLINQVAGDQPKGAWFFGKEKFLSGYSQ</sequence>
<proteinExistence type="predicted"/>